<dbReference type="Pfam" id="PF00403">
    <property type="entry name" value="HMA"/>
    <property type="match status" value="1"/>
</dbReference>
<dbReference type="InterPro" id="IPR006121">
    <property type="entry name" value="HMA_dom"/>
</dbReference>
<gene>
    <name evidence="3" type="ORF">H1P_3610010</name>
</gene>
<dbReference type="EMBL" id="CAACVJ010000292">
    <property type="protein sequence ID" value="VEP15716.1"/>
    <property type="molecule type" value="Genomic_DNA"/>
</dbReference>
<dbReference type="SUPFAM" id="SSF55008">
    <property type="entry name" value="HMA, heavy metal-associated domain"/>
    <property type="match status" value="1"/>
</dbReference>
<dbReference type="PROSITE" id="PS01047">
    <property type="entry name" value="HMA_1"/>
    <property type="match status" value="1"/>
</dbReference>
<dbReference type="CDD" id="cd00371">
    <property type="entry name" value="HMA"/>
    <property type="match status" value="1"/>
</dbReference>
<dbReference type="RefSeq" id="WP_144874493.1">
    <property type="nucleotide sequence ID" value="NZ_LR214097.1"/>
</dbReference>
<name>A0A563VWC2_9CYAN</name>
<dbReference type="PROSITE" id="PS50846">
    <property type="entry name" value="HMA_2"/>
    <property type="match status" value="1"/>
</dbReference>
<dbReference type="Gene3D" id="3.30.70.100">
    <property type="match status" value="1"/>
</dbReference>
<keyword evidence="1" id="KW-0479">Metal-binding</keyword>
<evidence type="ECO:0000313" key="3">
    <source>
        <dbReference type="EMBL" id="VEP15716.1"/>
    </source>
</evidence>
<protein>
    <submittedName>
        <fullName evidence="3">Heavy metal transporter</fullName>
    </submittedName>
</protein>
<evidence type="ECO:0000259" key="2">
    <source>
        <dbReference type="PROSITE" id="PS50846"/>
    </source>
</evidence>
<dbReference type="AlphaFoldDB" id="A0A563VWC2"/>
<dbReference type="OrthoDB" id="516025at2"/>
<evidence type="ECO:0000256" key="1">
    <source>
        <dbReference type="ARBA" id="ARBA00022723"/>
    </source>
</evidence>
<evidence type="ECO:0000313" key="4">
    <source>
        <dbReference type="Proteomes" id="UP000320055"/>
    </source>
</evidence>
<feature type="domain" description="HMA" evidence="2">
    <location>
        <begin position="1"/>
        <end position="64"/>
    </location>
</feature>
<accession>A0A563VWC2</accession>
<proteinExistence type="predicted"/>
<dbReference type="InterPro" id="IPR036163">
    <property type="entry name" value="HMA_dom_sf"/>
</dbReference>
<reference evidence="3 4" key="1">
    <citation type="submission" date="2019-01" db="EMBL/GenBank/DDBJ databases">
        <authorList>
            <person name="Brito A."/>
        </authorList>
    </citation>
    <scope>NUCLEOTIDE SEQUENCE [LARGE SCALE GENOMIC DNA]</scope>
    <source>
        <strain evidence="3">1</strain>
    </source>
</reference>
<dbReference type="Proteomes" id="UP000320055">
    <property type="component" value="Unassembled WGS sequence"/>
</dbReference>
<organism evidence="3 4">
    <name type="scientific">Hyella patelloides LEGE 07179</name>
    <dbReference type="NCBI Taxonomy" id="945734"/>
    <lineage>
        <taxon>Bacteria</taxon>
        <taxon>Bacillati</taxon>
        <taxon>Cyanobacteriota</taxon>
        <taxon>Cyanophyceae</taxon>
        <taxon>Pleurocapsales</taxon>
        <taxon>Hyellaceae</taxon>
        <taxon>Hyella</taxon>
    </lineage>
</organism>
<sequence>MKLEFTVPSMVCQGCVDSVKKAIANQDTNADISINLDTKKVAVETEVTATTIQQAIVEIGHTVE</sequence>
<keyword evidence="4" id="KW-1185">Reference proteome</keyword>
<dbReference type="InterPro" id="IPR017969">
    <property type="entry name" value="Heavy-metal-associated_CS"/>
</dbReference>
<dbReference type="GO" id="GO:0046872">
    <property type="term" value="F:metal ion binding"/>
    <property type="evidence" value="ECO:0007669"/>
    <property type="project" value="UniProtKB-KW"/>
</dbReference>